<feature type="domain" description="Retropepsin-like aspartic endopeptidase" evidence="1">
    <location>
        <begin position="13"/>
        <end position="139"/>
    </location>
</feature>
<protein>
    <recommendedName>
        <fullName evidence="1">Retropepsin-like aspartic endopeptidase domain-containing protein</fullName>
    </recommendedName>
</protein>
<keyword evidence="3" id="KW-1185">Reference proteome</keyword>
<organism evidence="2 3">
    <name type="scientific">Thiosulfativibrio zosterae</name>
    <dbReference type="NCBI Taxonomy" id="2675053"/>
    <lineage>
        <taxon>Bacteria</taxon>
        <taxon>Pseudomonadati</taxon>
        <taxon>Pseudomonadota</taxon>
        <taxon>Gammaproteobacteria</taxon>
        <taxon>Thiotrichales</taxon>
        <taxon>Piscirickettsiaceae</taxon>
        <taxon>Thiosulfativibrio</taxon>
    </lineage>
</organism>
<dbReference type="Proteomes" id="UP000501466">
    <property type="component" value="Chromosome"/>
</dbReference>
<dbReference type="InterPro" id="IPR021109">
    <property type="entry name" value="Peptidase_aspartic_dom_sf"/>
</dbReference>
<reference evidence="3" key="1">
    <citation type="submission" date="2019-11" db="EMBL/GenBank/DDBJ databases">
        <title>Isolation and characterization of two novel species in the genus Thiomicrorhabdus.</title>
        <authorList>
            <person name="Mochizuki J."/>
            <person name="Kojima H."/>
            <person name="Fukui M."/>
        </authorList>
    </citation>
    <scope>NUCLEOTIDE SEQUENCE [LARGE SCALE GENOMIC DNA]</scope>
    <source>
        <strain evidence="3">AkT22</strain>
    </source>
</reference>
<evidence type="ECO:0000313" key="2">
    <source>
        <dbReference type="EMBL" id="BBP43980.1"/>
    </source>
</evidence>
<dbReference type="AlphaFoldDB" id="A0A6F8PPQ8"/>
<dbReference type="PANTHER" id="PTHR38037:SF2">
    <property type="entry name" value="ATP-DEPENDENT ZINC PROTEASE DOMAIN-CONTAINING PROTEIN-RELATED"/>
    <property type="match status" value="1"/>
</dbReference>
<gene>
    <name evidence="2" type="ORF">THMIRHAT_17260</name>
</gene>
<evidence type="ECO:0000313" key="3">
    <source>
        <dbReference type="Proteomes" id="UP000501466"/>
    </source>
</evidence>
<accession>A0A6F8PPQ8</accession>
<proteinExistence type="predicted"/>
<dbReference type="Pfam" id="PF05618">
    <property type="entry name" value="Zn_protease"/>
    <property type="match status" value="1"/>
</dbReference>
<name>A0A6F8PPQ8_9GAMM</name>
<dbReference type="KEGG" id="tzo:THMIRHAT_17260"/>
<evidence type="ECO:0000259" key="1">
    <source>
        <dbReference type="Pfam" id="PF05618"/>
    </source>
</evidence>
<dbReference type="EMBL" id="AP021888">
    <property type="protein sequence ID" value="BBP43980.1"/>
    <property type="molecule type" value="Genomic_DNA"/>
</dbReference>
<dbReference type="PANTHER" id="PTHR38037">
    <property type="entry name" value="ZN_PROTEASE DOMAIN-CONTAINING PROTEIN"/>
    <property type="match status" value="1"/>
</dbReference>
<dbReference type="Gene3D" id="2.40.70.10">
    <property type="entry name" value="Acid Proteases"/>
    <property type="match status" value="1"/>
</dbReference>
<dbReference type="SUPFAM" id="SSF50630">
    <property type="entry name" value="Acid proteases"/>
    <property type="match status" value="1"/>
</dbReference>
<sequence>MSFCQIASADPQVLGWQETVYFTDEQLFAEAKIDTGADHSSLHALNIEPFEKNDQAWVRFELLGQKTLERPVLKNSVIKAKTALQAASVRPVIALQLCFAGQKRVVQFNLVNRQHLKVPVLIGRADMPKGWLVNPHQTHLVSTDCRL</sequence>
<dbReference type="InterPro" id="IPR008503">
    <property type="entry name" value="Asp_endopeptidase"/>
</dbReference>